<proteinExistence type="predicted"/>
<dbReference type="InterPro" id="IPR000257">
    <property type="entry name" value="Uroporphyrinogen_deCOase"/>
</dbReference>
<evidence type="ECO:0000259" key="1">
    <source>
        <dbReference type="Pfam" id="PF01208"/>
    </source>
</evidence>
<dbReference type="Proteomes" id="UP000035704">
    <property type="component" value="Chromosome"/>
</dbReference>
<accession>A0A0D8IBK1</accession>
<sequence>MTSAVTAQDVKALQQERTQLFKDIYDGKIPKRVPVNSNLTLEFAIQYAGKDLAEVQWDYNLLEEVYEKVCQDFVSDTNPAAMNLRNPLHYKLLGARNFVMGSSGFMQHPEIHGLEAEEYDEFIASPYDCIMEKILPRIYTELDTNPGQRAIAFGKAFKAYYDELFAALGVIGKLTEKYGYSPLGGIELMTEAPFDFVADQLRGFKGITGDLRRCPDKVEAACEVALPLMLKQGTPHHPPSNYGATFIPLHMAPYIRPKDFEKYYWPTFKKLVDGLADKGQPSLLFVEHDWMRYIDYLYELPENTRMWFEYGDPKLVKEKLGKKHIITGFYPIGLLKTGTKQECIDKAKEMIDILAPGGKYIFGFDKGIITADSVNVDNLKAVLEYVAENANY</sequence>
<dbReference type="STRING" id="84022.CACET_c32490"/>
<organism evidence="2 3">
    <name type="scientific">Clostridium aceticum</name>
    <dbReference type="NCBI Taxonomy" id="84022"/>
    <lineage>
        <taxon>Bacteria</taxon>
        <taxon>Bacillati</taxon>
        <taxon>Bacillota</taxon>
        <taxon>Clostridia</taxon>
        <taxon>Eubacteriales</taxon>
        <taxon>Clostridiaceae</taxon>
        <taxon>Clostridium</taxon>
    </lineage>
</organism>
<gene>
    <name evidence="2" type="ORF">CACET_c32490</name>
</gene>
<dbReference type="GO" id="GO:0004853">
    <property type="term" value="F:uroporphyrinogen decarboxylase activity"/>
    <property type="evidence" value="ECO:0007669"/>
    <property type="project" value="InterPro"/>
</dbReference>
<dbReference type="AlphaFoldDB" id="A0A0D8IBK1"/>
<name>A0A0D8IBK1_9CLOT</name>
<dbReference type="GO" id="GO:0006779">
    <property type="term" value="P:porphyrin-containing compound biosynthetic process"/>
    <property type="evidence" value="ECO:0007669"/>
    <property type="project" value="InterPro"/>
</dbReference>
<reference evidence="2 3" key="1">
    <citation type="submission" date="2014-10" db="EMBL/GenBank/DDBJ databases">
        <title>Genome sequence of Clostridium aceticum DSM 1496.</title>
        <authorList>
            <person name="Poehlein A."/>
            <person name="Schiel-Bengelsdorf B."/>
            <person name="Gottschalk G."/>
            <person name="Duerre P."/>
            <person name="Daniel R."/>
        </authorList>
    </citation>
    <scope>NUCLEOTIDE SEQUENCE [LARGE SCALE GENOMIC DNA]</scope>
    <source>
        <strain evidence="2 3">DSM 1496</strain>
    </source>
</reference>
<dbReference type="SUPFAM" id="SSF51726">
    <property type="entry name" value="UROD/MetE-like"/>
    <property type="match status" value="1"/>
</dbReference>
<keyword evidence="3" id="KW-1185">Reference proteome</keyword>
<feature type="domain" description="Uroporphyrinogen decarboxylase (URO-D)" evidence="1">
    <location>
        <begin position="191"/>
        <end position="388"/>
    </location>
</feature>
<evidence type="ECO:0000313" key="2">
    <source>
        <dbReference type="EMBL" id="AKL96693.1"/>
    </source>
</evidence>
<dbReference type="InterPro" id="IPR038071">
    <property type="entry name" value="UROD/MetE-like_sf"/>
</dbReference>
<protein>
    <submittedName>
        <fullName evidence="2">Uroporphyrinogen-III decarboxylase</fullName>
    </submittedName>
</protein>
<dbReference type="PATRIC" id="fig|84022.5.peg.3437"/>
<dbReference type="Gene3D" id="3.20.20.210">
    <property type="match status" value="1"/>
</dbReference>
<dbReference type="OrthoDB" id="9813603at2"/>
<dbReference type="RefSeq" id="WP_044824139.1">
    <property type="nucleotide sequence ID" value="NZ_CP009687.1"/>
</dbReference>
<evidence type="ECO:0000313" key="3">
    <source>
        <dbReference type="Proteomes" id="UP000035704"/>
    </source>
</evidence>
<dbReference type="KEGG" id="cace:CACET_c32490"/>
<dbReference type="Pfam" id="PF01208">
    <property type="entry name" value="URO-D"/>
    <property type="match status" value="1"/>
</dbReference>
<dbReference type="CDD" id="cd03308">
    <property type="entry name" value="CmuA_CmuC_like"/>
    <property type="match status" value="1"/>
</dbReference>
<dbReference type="EMBL" id="CP009687">
    <property type="protein sequence ID" value="AKL96693.1"/>
    <property type="molecule type" value="Genomic_DNA"/>
</dbReference>